<dbReference type="EMBL" id="LAZR01020949">
    <property type="protein sequence ID" value="KKL87021.1"/>
    <property type="molecule type" value="Genomic_DNA"/>
</dbReference>
<gene>
    <name evidence="1" type="ORF">LCGC14_1938870</name>
</gene>
<organism evidence="1">
    <name type="scientific">marine sediment metagenome</name>
    <dbReference type="NCBI Taxonomy" id="412755"/>
    <lineage>
        <taxon>unclassified sequences</taxon>
        <taxon>metagenomes</taxon>
        <taxon>ecological metagenomes</taxon>
    </lineage>
</organism>
<evidence type="ECO:0000313" key="1">
    <source>
        <dbReference type="EMBL" id="KKL87021.1"/>
    </source>
</evidence>
<comment type="caution">
    <text evidence="1">The sequence shown here is derived from an EMBL/GenBank/DDBJ whole genome shotgun (WGS) entry which is preliminary data.</text>
</comment>
<protein>
    <submittedName>
        <fullName evidence="1">Uncharacterized protein</fullName>
    </submittedName>
</protein>
<sequence length="130" mass="14350">LDSLYPMPGKKNKYGFPAIAFKKAAVDACSHVDGLTKVLARGGFHVVGEMVEIKGKPRMREDMVRIAMGTADIRYRGEFPEWSCTLSIRHNPNVLSAEQIINLFNVAGFAVGIGEGRPQKDQSWGMFHVA</sequence>
<reference evidence="1" key="1">
    <citation type="journal article" date="2015" name="Nature">
        <title>Complex archaea that bridge the gap between prokaryotes and eukaryotes.</title>
        <authorList>
            <person name="Spang A."/>
            <person name="Saw J.H."/>
            <person name="Jorgensen S.L."/>
            <person name="Zaremba-Niedzwiedzka K."/>
            <person name="Martijn J."/>
            <person name="Lind A.E."/>
            <person name="van Eijk R."/>
            <person name="Schleper C."/>
            <person name="Guy L."/>
            <person name="Ettema T.J."/>
        </authorList>
    </citation>
    <scope>NUCLEOTIDE SEQUENCE</scope>
</reference>
<proteinExistence type="predicted"/>
<name>A0A0F9G9D0_9ZZZZ</name>
<dbReference type="AlphaFoldDB" id="A0A0F9G9D0"/>
<accession>A0A0F9G9D0</accession>
<feature type="non-terminal residue" evidence="1">
    <location>
        <position position="1"/>
    </location>
</feature>